<evidence type="ECO:0000313" key="2">
    <source>
        <dbReference type="Proteomes" id="UP000807504"/>
    </source>
</evidence>
<organism evidence="1 2">
    <name type="scientific">Argiope bruennichi</name>
    <name type="common">Wasp spider</name>
    <name type="synonym">Aranea bruennichi</name>
    <dbReference type="NCBI Taxonomy" id="94029"/>
    <lineage>
        <taxon>Eukaryota</taxon>
        <taxon>Metazoa</taxon>
        <taxon>Ecdysozoa</taxon>
        <taxon>Arthropoda</taxon>
        <taxon>Chelicerata</taxon>
        <taxon>Arachnida</taxon>
        <taxon>Araneae</taxon>
        <taxon>Araneomorphae</taxon>
        <taxon>Entelegynae</taxon>
        <taxon>Araneoidea</taxon>
        <taxon>Araneidae</taxon>
        <taxon>Argiope</taxon>
    </lineage>
</organism>
<accession>A0A8T0G2X7</accession>
<evidence type="ECO:0000313" key="1">
    <source>
        <dbReference type="EMBL" id="KAF8797302.1"/>
    </source>
</evidence>
<reference evidence="1" key="1">
    <citation type="journal article" date="2020" name="bioRxiv">
        <title>Chromosome-level reference genome of the European wasp spider Argiope bruennichi: a resource for studies on range expansion and evolutionary adaptation.</title>
        <authorList>
            <person name="Sheffer M.M."/>
            <person name="Hoppe A."/>
            <person name="Krehenwinkel H."/>
            <person name="Uhl G."/>
            <person name="Kuss A.W."/>
            <person name="Jensen L."/>
            <person name="Jensen C."/>
            <person name="Gillespie R.G."/>
            <person name="Hoff K.J."/>
            <person name="Prost S."/>
        </authorList>
    </citation>
    <scope>NUCLEOTIDE SEQUENCE</scope>
</reference>
<dbReference type="AlphaFoldDB" id="A0A8T0G2X7"/>
<dbReference type="EMBL" id="JABXBU010000001">
    <property type="protein sequence ID" value="KAF8797302.1"/>
    <property type="molecule type" value="Genomic_DNA"/>
</dbReference>
<comment type="caution">
    <text evidence="1">The sequence shown here is derived from an EMBL/GenBank/DDBJ whole genome shotgun (WGS) entry which is preliminary data.</text>
</comment>
<name>A0A8T0G2X7_ARGBR</name>
<reference evidence="1" key="2">
    <citation type="submission" date="2020-06" db="EMBL/GenBank/DDBJ databases">
        <authorList>
            <person name="Sheffer M."/>
        </authorList>
    </citation>
    <scope>NUCLEOTIDE SEQUENCE</scope>
</reference>
<proteinExistence type="predicted"/>
<dbReference type="Proteomes" id="UP000807504">
    <property type="component" value="Unassembled WGS sequence"/>
</dbReference>
<keyword evidence="2" id="KW-1185">Reference proteome</keyword>
<sequence>MEYTKKMVLIPEDRAEFVDHLSDLDTKMQNILKKKDLSESEKVNQYLQILQKFVKIQQPQQEKELENQEPETISEIKEDAITTRILQSAPVKYLNTAKNILDFLKANHSILSWTPEGEIVYKGQRIPRTSIVNLFTDLLRNRKKSPKGFKEFQAAIKEMNMPPTYIVNQKVFKDNVLGNPKSTKHVYARRNKWITY</sequence>
<gene>
    <name evidence="1" type="ORF">HNY73_001582</name>
</gene>
<protein>
    <submittedName>
        <fullName evidence="1">Uncharacterized protein</fullName>
    </submittedName>
</protein>